<protein>
    <submittedName>
        <fullName evidence="2">Serine threonine specific protein phosphatase</fullName>
    </submittedName>
</protein>
<gene>
    <name evidence="2" type="ORF">FC21_GL001409</name>
</gene>
<keyword evidence="3" id="KW-1185">Reference proteome</keyword>
<accession>A0A0R1USH7</accession>
<feature type="domain" description="PPM-type phosphatase" evidence="1">
    <location>
        <begin position="3"/>
        <end position="242"/>
    </location>
</feature>
<organism evidence="2 3">
    <name type="scientific">Limosilactobacillus equigenerosi DSM 18793 = JCM 14505</name>
    <dbReference type="NCBI Taxonomy" id="1423742"/>
    <lineage>
        <taxon>Bacteria</taxon>
        <taxon>Bacillati</taxon>
        <taxon>Bacillota</taxon>
        <taxon>Bacilli</taxon>
        <taxon>Lactobacillales</taxon>
        <taxon>Lactobacillaceae</taxon>
        <taxon>Limosilactobacillus</taxon>
    </lineage>
</organism>
<proteinExistence type="predicted"/>
<name>A0A0R1USH7_9LACO</name>
<dbReference type="NCBIfam" id="NF033484">
    <property type="entry name" value="Stp1_PP2C_phos"/>
    <property type="match status" value="1"/>
</dbReference>
<dbReference type="InterPro" id="IPR001932">
    <property type="entry name" value="PPM-type_phosphatase-like_dom"/>
</dbReference>
<dbReference type="PANTHER" id="PTHR47992">
    <property type="entry name" value="PROTEIN PHOSPHATASE"/>
    <property type="match status" value="1"/>
</dbReference>
<dbReference type="Pfam" id="PF13672">
    <property type="entry name" value="PP2C_2"/>
    <property type="match status" value="1"/>
</dbReference>
<dbReference type="EMBL" id="AZGC01000039">
    <property type="protein sequence ID" value="KRL93938.1"/>
    <property type="molecule type" value="Genomic_DNA"/>
</dbReference>
<comment type="caution">
    <text evidence="2">The sequence shown here is derived from an EMBL/GenBank/DDBJ whole genome shotgun (WGS) entry which is preliminary data.</text>
</comment>
<dbReference type="CDD" id="cd00143">
    <property type="entry name" value="PP2Cc"/>
    <property type="match status" value="1"/>
</dbReference>
<dbReference type="GO" id="GO:0004722">
    <property type="term" value="F:protein serine/threonine phosphatase activity"/>
    <property type="evidence" value="ECO:0007669"/>
    <property type="project" value="InterPro"/>
</dbReference>
<dbReference type="InterPro" id="IPR036457">
    <property type="entry name" value="PPM-type-like_dom_sf"/>
</dbReference>
<dbReference type="SMART" id="SM00331">
    <property type="entry name" value="PP2C_SIG"/>
    <property type="match status" value="1"/>
</dbReference>
<dbReference type="InterPro" id="IPR015655">
    <property type="entry name" value="PP2C"/>
</dbReference>
<dbReference type="PROSITE" id="PS51746">
    <property type="entry name" value="PPM_2"/>
    <property type="match status" value="1"/>
</dbReference>
<reference evidence="2 3" key="1">
    <citation type="journal article" date="2015" name="Genome Announc.">
        <title>Expanding the biotechnology potential of lactobacilli through comparative genomics of 213 strains and associated genera.</title>
        <authorList>
            <person name="Sun Z."/>
            <person name="Harris H.M."/>
            <person name="McCann A."/>
            <person name="Guo C."/>
            <person name="Argimon S."/>
            <person name="Zhang W."/>
            <person name="Yang X."/>
            <person name="Jeffery I.B."/>
            <person name="Cooney J.C."/>
            <person name="Kagawa T.F."/>
            <person name="Liu W."/>
            <person name="Song Y."/>
            <person name="Salvetti E."/>
            <person name="Wrobel A."/>
            <person name="Rasinkangas P."/>
            <person name="Parkhill J."/>
            <person name="Rea M.C."/>
            <person name="O'Sullivan O."/>
            <person name="Ritari J."/>
            <person name="Douillard F.P."/>
            <person name="Paul Ross R."/>
            <person name="Yang R."/>
            <person name="Briner A.E."/>
            <person name="Felis G.E."/>
            <person name="de Vos W.M."/>
            <person name="Barrangou R."/>
            <person name="Klaenhammer T.R."/>
            <person name="Caufield P.W."/>
            <person name="Cui Y."/>
            <person name="Zhang H."/>
            <person name="O'Toole P.W."/>
        </authorList>
    </citation>
    <scope>NUCLEOTIDE SEQUENCE [LARGE SCALE GENOMIC DNA]</scope>
    <source>
        <strain evidence="2 3">DSM 18793</strain>
    </source>
</reference>
<dbReference type="SMART" id="SM00332">
    <property type="entry name" value="PP2Cc"/>
    <property type="match status" value="1"/>
</dbReference>
<dbReference type="PATRIC" id="fig|1423742.4.peg.1461"/>
<dbReference type="RefSeq" id="WP_082405604.1">
    <property type="nucleotide sequence ID" value="NZ_AZGC01000039.1"/>
</dbReference>
<dbReference type="SUPFAM" id="SSF81606">
    <property type="entry name" value="PP2C-like"/>
    <property type="match status" value="1"/>
</dbReference>
<sequence length="247" mass="26781">MMQSALQSNIGNQRDDNQDRLACVTAENGLQLAVLADGVGGRHGGERAAEIAVAILSTAFKLATISTSAAAKEWLIHQTTVANDAIVRDGQSENLFGMGSTVVAVIIFPTQLVIGHVGDSRAYAFDAGELTQLTEDHTLVNELIKQGQLNPKQARKVPYQNVITRALGLGERLQLEVNQVERTPTLELLICSDGLYKEATTKQMQRILQLKRADGEQKVTRLIELALKHGGSDNISVMLMQPTKAVK</sequence>
<evidence type="ECO:0000313" key="2">
    <source>
        <dbReference type="EMBL" id="KRL93938.1"/>
    </source>
</evidence>
<evidence type="ECO:0000259" key="1">
    <source>
        <dbReference type="PROSITE" id="PS51746"/>
    </source>
</evidence>
<evidence type="ECO:0000313" key="3">
    <source>
        <dbReference type="Proteomes" id="UP000051084"/>
    </source>
</evidence>
<dbReference type="STRING" id="417373.GCA_001570685_00499"/>
<dbReference type="Proteomes" id="UP000051084">
    <property type="component" value="Unassembled WGS sequence"/>
</dbReference>
<dbReference type="Gene3D" id="3.60.40.10">
    <property type="entry name" value="PPM-type phosphatase domain"/>
    <property type="match status" value="1"/>
</dbReference>
<dbReference type="AlphaFoldDB" id="A0A0R1USH7"/>